<keyword evidence="3" id="KW-1185">Reference proteome</keyword>
<organism evidence="2 3">
    <name type="scientific">Thalassiosira oceanica</name>
    <name type="common">Marine diatom</name>
    <dbReference type="NCBI Taxonomy" id="159749"/>
    <lineage>
        <taxon>Eukaryota</taxon>
        <taxon>Sar</taxon>
        <taxon>Stramenopiles</taxon>
        <taxon>Ochrophyta</taxon>
        <taxon>Bacillariophyta</taxon>
        <taxon>Coscinodiscophyceae</taxon>
        <taxon>Thalassiosirophycidae</taxon>
        <taxon>Thalassiosirales</taxon>
        <taxon>Thalassiosiraceae</taxon>
        <taxon>Thalassiosira</taxon>
    </lineage>
</organism>
<dbReference type="AlphaFoldDB" id="K0SBY2"/>
<comment type="caution">
    <text evidence="2">The sequence shown here is derived from an EMBL/GenBank/DDBJ whole genome shotgun (WGS) entry which is preliminary data.</text>
</comment>
<evidence type="ECO:0000256" key="1">
    <source>
        <dbReference type="SAM" id="MobiDB-lite"/>
    </source>
</evidence>
<dbReference type="EMBL" id="AGNL01018872">
    <property type="protein sequence ID" value="EJK62459.1"/>
    <property type="molecule type" value="Genomic_DNA"/>
</dbReference>
<gene>
    <name evidence="2" type="ORF">THAOC_16931</name>
</gene>
<feature type="region of interest" description="Disordered" evidence="1">
    <location>
        <begin position="260"/>
        <end position="282"/>
    </location>
</feature>
<protein>
    <submittedName>
        <fullName evidence="2">Uncharacterized protein</fullName>
    </submittedName>
</protein>
<sequence length="282" mass="31689">MSGIDFQLKNYVQLFSLKEVVFTLLAHPQTIFKCGAPIGGAWLYRLRFGTRDNFTLREAKNRIREGGSGHYREYLCLGERLTCRRSSRVPPSEGAGPGWCCFVEDFDAVSSSFEEALLFGLLILMGGRVGEWAGCLEACARPHCSSPLNDLLSSLNSAHRTSARRLLVCWCWLFLSLSQPSGPLPSQPLAFMYDRRSCYPETQSVLHSHGTARREVPVRRHKILSPARGRARKGTHQVKECHTAQTTTVTTQVCEDGGHIRPESTWEQPEQSIKKQAAMWPH</sequence>
<accession>K0SBY2</accession>
<reference evidence="2 3" key="1">
    <citation type="journal article" date="2012" name="Genome Biol.">
        <title>Genome and low-iron response of an oceanic diatom adapted to chronic iron limitation.</title>
        <authorList>
            <person name="Lommer M."/>
            <person name="Specht M."/>
            <person name="Roy A.S."/>
            <person name="Kraemer L."/>
            <person name="Andreson R."/>
            <person name="Gutowska M.A."/>
            <person name="Wolf J."/>
            <person name="Bergner S.V."/>
            <person name="Schilhabel M.B."/>
            <person name="Klostermeier U.C."/>
            <person name="Beiko R.G."/>
            <person name="Rosenstiel P."/>
            <person name="Hippler M."/>
            <person name="Laroche J."/>
        </authorList>
    </citation>
    <scope>NUCLEOTIDE SEQUENCE [LARGE SCALE GENOMIC DNA]</scope>
    <source>
        <strain evidence="2 3">CCMP1005</strain>
    </source>
</reference>
<name>K0SBY2_THAOC</name>
<dbReference type="Proteomes" id="UP000266841">
    <property type="component" value="Unassembled WGS sequence"/>
</dbReference>
<evidence type="ECO:0000313" key="3">
    <source>
        <dbReference type="Proteomes" id="UP000266841"/>
    </source>
</evidence>
<proteinExistence type="predicted"/>
<evidence type="ECO:0000313" key="2">
    <source>
        <dbReference type="EMBL" id="EJK62459.1"/>
    </source>
</evidence>